<dbReference type="InterPro" id="IPR001789">
    <property type="entry name" value="Sig_transdc_resp-reg_receiver"/>
</dbReference>
<dbReference type="SMART" id="SM00448">
    <property type="entry name" value="REC"/>
    <property type="match status" value="1"/>
</dbReference>
<dbReference type="Gene3D" id="3.40.50.2300">
    <property type="match status" value="1"/>
</dbReference>
<organism evidence="4 5">
    <name type="scientific">Choanephora cucurbitarum</name>
    <dbReference type="NCBI Taxonomy" id="101091"/>
    <lineage>
        <taxon>Eukaryota</taxon>
        <taxon>Fungi</taxon>
        <taxon>Fungi incertae sedis</taxon>
        <taxon>Mucoromycota</taxon>
        <taxon>Mucoromycotina</taxon>
        <taxon>Mucoromycetes</taxon>
        <taxon>Mucorales</taxon>
        <taxon>Mucorineae</taxon>
        <taxon>Choanephoraceae</taxon>
        <taxon>Choanephoroideae</taxon>
        <taxon>Choanephora</taxon>
    </lineage>
</organism>
<dbReference type="STRING" id="101091.A0A1C7NLW5"/>
<feature type="domain" description="Response regulatory" evidence="3">
    <location>
        <begin position="51"/>
        <end position="172"/>
    </location>
</feature>
<evidence type="ECO:0000313" key="5">
    <source>
        <dbReference type="Proteomes" id="UP000093000"/>
    </source>
</evidence>
<accession>A0A1C7NLW5</accession>
<evidence type="ECO:0000256" key="2">
    <source>
        <dbReference type="SAM" id="MobiDB-lite"/>
    </source>
</evidence>
<feature type="modified residue" description="4-aspartylphosphate" evidence="1">
    <location>
        <position position="104"/>
    </location>
</feature>
<keyword evidence="5" id="KW-1185">Reference proteome</keyword>
<sequence>MSIKRPTETPKRSMSCIIPQTVRDKKRYKSKPSPITPLDGSHSFPLLPAISILIVDDNSVNRSILRKHLGLIPFIQMKQIEEAENGLEALDLIQHVSFDLVLLDIDMPLMNGVETAKQIRASDSINRTVPIVAVTTNDSVDAKDHYIKVGMNDCIGKPINNQLLEHTLYRSLSLSTDDLPTTDSIHTDPSAYPPPLSPPIRQED</sequence>
<dbReference type="OrthoDB" id="21225at2759"/>
<comment type="caution">
    <text evidence="4">The sequence shown here is derived from an EMBL/GenBank/DDBJ whole genome shotgun (WGS) entry which is preliminary data.</text>
</comment>
<dbReference type="PROSITE" id="PS50110">
    <property type="entry name" value="RESPONSE_REGULATORY"/>
    <property type="match status" value="1"/>
</dbReference>
<protein>
    <submittedName>
        <fullName evidence="4">Two-component system protein A</fullName>
    </submittedName>
</protein>
<dbReference type="Proteomes" id="UP000093000">
    <property type="component" value="Unassembled WGS sequence"/>
</dbReference>
<feature type="region of interest" description="Disordered" evidence="2">
    <location>
        <begin position="180"/>
        <end position="204"/>
    </location>
</feature>
<keyword evidence="1" id="KW-0597">Phosphoprotein</keyword>
<dbReference type="InterPro" id="IPR052048">
    <property type="entry name" value="ST_Response_Regulator"/>
</dbReference>
<dbReference type="GO" id="GO:0000160">
    <property type="term" value="P:phosphorelay signal transduction system"/>
    <property type="evidence" value="ECO:0007669"/>
    <property type="project" value="InterPro"/>
</dbReference>
<dbReference type="Pfam" id="PF00072">
    <property type="entry name" value="Response_reg"/>
    <property type="match status" value="1"/>
</dbReference>
<dbReference type="InParanoid" id="A0A1C7NLW5"/>
<evidence type="ECO:0000256" key="1">
    <source>
        <dbReference type="PROSITE-ProRule" id="PRU00169"/>
    </source>
</evidence>
<proteinExistence type="predicted"/>
<gene>
    <name evidence="4" type="primary">tcsA</name>
    <name evidence="4" type="ORF">A0J61_01963</name>
</gene>
<dbReference type="AlphaFoldDB" id="A0A1C7NLW5"/>
<dbReference type="CDD" id="cd17546">
    <property type="entry name" value="REC_hyHK_CKI1_RcsC-like"/>
    <property type="match status" value="1"/>
</dbReference>
<dbReference type="PANTHER" id="PTHR43228">
    <property type="entry name" value="TWO-COMPONENT RESPONSE REGULATOR"/>
    <property type="match status" value="1"/>
</dbReference>
<name>A0A1C7NLW5_9FUNG</name>
<dbReference type="InterPro" id="IPR011006">
    <property type="entry name" value="CheY-like_superfamily"/>
</dbReference>
<dbReference type="SUPFAM" id="SSF52172">
    <property type="entry name" value="CheY-like"/>
    <property type="match status" value="1"/>
</dbReference>
<evidence type="ECO:0000259" key="3">
    <source>
        <dbReference type="PROSITE" id="PS50110"/>
    </source>
</evidence>
<dbReference type="PANTHER" id="PTHR43228:SF1">
    <property type="entry name" value="TWO-COMPONENT RESPONSE REGULATOR ARR22"/>
    <property type="match status" value="1"/>
</dbReference>
<reference evidence="4 5" key="1">
    <citation type="submission" date="2016-03" db="EMBL/GenBank/DDBJ databases">
        <title>Choanephora cucurbitarum.</title>
        <authorList>
            <person name="Min B."/>
            <person name="Park H."/>
            <person name="Park J.-H."/>
            <person name="Shin H.-D."/>
            <person name="Choi I.-G."/>
        </authorList>
    </citation>
    <scope>NUCLEOTIDE SEQUENCE [LARGE SCALE GENOMIC DNA]</scope>
    <source>
        <strain evidence="4 5">KUS-F28377</strain>
    </source>
</reference>
<evidence type="ECO:0000313" key="4">
    <source>
        <dbReference type="EMBL" id="OBZ89980.1"/>
    </source>
</evidence>
<dbReference type="EMBL" id="LUGH01000069">
    <property type="protein sequence ID" value="OBZ89980.1"/>
    <property type="molecule type" value="Genomic_DNA"/>
</dbReference>